<dbReference type="PRINTS" id="PR00046">
    <property type="entry name" value="SIGMA70FCT"/>
</dbReference>
<dbReference type="InterPro" id="IPR007630">
    <property type="entry name" value="RNA_pol_sigma70_r4"/>
</dbReference>
<reference evidence="2" key="1">
    <citation type="journal article" date="2015" name="Nature">
        <title>Complex archaea that bridge the gap between prokaryotes and eukaryotes.</title>
        <authorList>
            <person name="Spang A."/>
            <person name="Saw J.H."/>
            <person name="Jorgensen S.L."/>
            <person name="Zaremba-Niedzwiedzka K."/>
            <person name="Martijn J."/>
            <person name="Lind A.E."/>
            <person name="van Eijk R."/>
            <person name="Schleper C."/>
            <person name="Guy L."/>
            <person name="Ettema T.J."/>
        </authorList>
    </citation>
    <scope>NUCLEOTIDE SEQUENCE</scope>
</reference>
<gene>
    <name evidence="2" type="ORF">LCGC14_0997310</name>
</gene>
<evidence type="ECO:0000313" key="2">
    <source>
        <dbReference type="EMBL" id="KKN14309.1"/>
    </source>
</evidence>
<organism evidence="2">
    <name type="scientific">marine sediment metagenome</name>
    <dbReference type="NCBI Taxonomy" id="412755"/>
    <lineage>
        <taxon>unclassified sequences</taxon>
        <taxon>metagenomes</taxon>
        <taxon>ecological metagenomes</taxon>
    </lineage>
</organism>
<comment type="caution">
    <text evidence="2">The sequence shown here is derived from an EMBL/GenBank/DDBJ whole genome shotgun (WGS) entry which is preliminary data.</text>
</comment>
<dbReference type="Pfam" id="PF04545">
    <property type="entry name" value="Sigma70_r4"/>
    <property type="match status" value="1"/>
</dbReference>
<dbReference type="SUPFAM" id="SSF88659">
    <property type="entry name" value="Sigma3 and sigma4 domains of RNA polymerase sigma factors"/>
    <property type="match status" value="1"/>
</dbReference>
<dbReference type="AlphaFoldDB" id="A0A0F9N8R5"/>
<proteinExistence type="predicted"/>
<dbReference type="CDD" id="cd06171">
    <property type="entry name" value="Sigma70_r4"/>
    <property type="match status" value="1"/>
</dbReference>
<dbReference type="InterPro" id="IPR013324">
    <property type="entry name" value="RNA_pol_sigma_r3/r4-like"/>
</dbReference>
<evidence type="ECO:0000259" key="1">
    <source>
        <dbReference type="Pfam" id="PF04545"/>
    </source>
</evidence>
<dbReference type="PANTHER" id="PTHR30603:SF60">
    <property type="entry name" value="RNA POLYMERASE SIGMA FACTOR RPOD"/>
    <property type="match status" value="1"/>
</dbReference>
<feature type="domain" description="RNA polymerase sigma-70 region 4" evidence="1">
    <location>
        <begin position="14"/>
        <end position="64"/>
    </location>
</feature>
<dbReference type="GO" id="GO:0006352">
    <property type="term" value="P:DNA-templated transcription initiation"/>
    <property type="evidence" value="ECO:0007669"/>
    <property type="project" value="InterPro"/>
</dbReference>
<dbReference type="Gene3D" id="1.10.10.10">
    <property type="entry name" value="Winged helix-like DNA-binding domain superfamily/Winged helix DNA-binding domain"/>
    <property type="match status" value="1"/>
</dbReference>
<accession>A0A0F9N8R5</accession>
<protein>
    <recommendedName>
        <fullName evidence="1">RNA polymerase sigma-70 region 4 domain-containing protein</fullName>
    </recommendedName>
</protein>
<dbReference type="GO" id="GO:0003700">
    <property type="term" value="F:DNA-binding transcription factor activity"/>
    <property type="evidence" value="ECO:0007669"/>
    <property type="project" value="InterPro"/>
</dbReference>
<dbReference type="InterPro" id="IPR050239">
    <property type="entry name" value="Sigma-70_RNA_pol_init_factors"/>
</dbReference>
<name>A0A0F9N8R5_9ZZZZ</name>
<dbReference type="PANTHER" id="PTHR30603">
    <property type="entry name" value="RNA POLYMERASE SIGMA FACTOR RPO"/>
    <property type="match status" value="1"/>
</dbReference>
<sequence length="80" mass="9110">MTKIPSFIELKSILSTLTEKEARVIIARFGLKDRKAQTLELVGKSFGVTRERISQIEAKALPKLWTKALHLKAKPEDYLD</sequence>
<dbReference type="InterPro" id="IPR000943">
    <property type="entry name" value="RNA_pol_sigma70"/>
</dbReference>
<dbReference type="InterPro" id="IPR036388">
    <property type="entry name" value="WH-like_DNA-bd_sf"/>
</dbReference>
<dbReference type="EMBL" id="LAZR01003829">
    <property type="protein sequence ID" value="KKN14309.1"/>
    <property type="molecule type" value="Genomic_DNA"/>
</dbReference>